<dbReference type="EMBL" id="BOMQ01000095">
    <property type="protein sequence ID" value="GIE54136.1"/>
    <property type="molecule type" value="Genomic_DNA"/>
</dbReference>
<comment type="caution">
    <text evidence="2">The sequence shown here is derived from an EMBL/GenBank/DDBJ whole genome shotgun (WGS) entry which is preliminary data.</text>
</comment>
<feature type="region of interest" description="Disordered" evidence="1">
    <location>
        <begin position="27"/>
        <end position="49"/>
    </location>
</feature>
<organism evidence="2 3">
    <name type="scientific">Actinoplanes nipponensis</name>
    <dbReference type="NCBI Taxonomy" id="135950"/>
    <lineage>
        <taxon>Bacteria</taxon>
        <taxon>Bacillati</taxon>
        <taxon>Actinomycetota</taxon>
        <taxon>Actinomycetes</taxon>
        <taxon>Micromonosporales</taxon>
        <taxon>Micromonosporaceae</taxon>
        <taxon>Actinoplanes</taxon>
    </lineage>
</organism>
<name>A0A919JRW7_9ACTN</name>
<evidence type="ECO:0000313" key="2">
    <source>
        <dbReference type="EMBL" id="GIE54136.1"/>
    </source>
</evidence>
<keyword evidence="3" id="KW-1185">Reference proteome</keyword>
<dbReference type="Proteomes" id="UP000647172">
    <property type="component" value="Unassembled WGS sequence"/>
</dbReference>
<accession>A0A919JRW7</accession>
<dbReference type="AlphaFoldDB" id="A0A919JRW7"/>
<dbReference type="RefSeq" id="WP_203776671.1">
    <property type="nucleotide sequence ID" value="NZ_BOMQ01000095.1"/>
</dbReference>
<evidence type="ECO:0000256" key="1">
    <source>
        <dbReference type="SAM" id="MobiDB-lite"/>
    </source>
</evidence>
<sequence length="90" mass="9785">MILVALVTIAMVLFLVVTAWSALREPVPDDGTAAEESGPDPAEPKPETLEGVLVRQLMADEISGPQYRRAMQRLAERDADRHPLTLPPPG</sequence>
<protein>
    <submittedName>
        <fullName evidence="2">Uncharacterized protein</fullName>
    </submittedName>
</protein>
<gene>
    <name evidence="2" type="ORF">Ani05nite_76700</name>
</gene>
<proteinExistence type="predicted"/>
<reference evidence="2" key="1">
    <citation type="submission" date="2021-01" db="EMBL/GenBank/DDBJ databases">
        <title>Whole genome shotgun sequence of Actinoplanes nipponensis NBRC 14063.</title>
        <authorList>
            <person name="Komaki H."/>
            <person name="Tamura T."/>
        </authorList>
    </citation>
    <scope>NUCLEOTIDE SEQUENCE</scope>
    <source>
        <strain evidence="2">NBRC 14063</strain>
    </source>
</reference>
<evidence type="ECO:0000313" key="3">
    <source>
        <dbReference type="Proteomes" id="UP000647172"/>
    </source>
</evidence>